<comment type="pathway">
    <text evidence="1">Cofactor biosynthesis; NAD(+) biosynthesis.</text>
</comment>
<dbReference type="GO" id="GO:0008795">
    <property type="term" value="F:NAD+ synthase activity"/>
    <property type="evidence" value="ECO:0007669"/>
    <property type="project" value="UniProtKB-EC"/>
</dbReference>
<dbReference type="InterPro" id="IPR003694">
    <property type="entry name" value="NAD_synthase"/>
</dbReference>
<dbReference type="SUPFAM" id="SSF52402">
    <property type="entry name" value="Adenine nucleotide alpha hydrolases-like"/>
    <property type="match status" value="2"/>
</dbReference>
<dbReference type="Proteomes" id="UP001589595">
    <property type="component" value="Unassembled WGS sequence"/>
</dbReference>
<evidence type="ECO:0000259" key="9">
    <source>
        <dbReference type="Pfam" id="PF02540"/>
    </source>
</evidence>
<sequence>MAAGCPETASSTDGSPGTGDPELLRSRSTKLIRETAEAVDASHGVVCLSGGVDSTTTAALAVDALGADAVTALIMPTDTTDEEHVRDARSYADSLGVDHATVPLEPALDVFKRYVAPRIAADGDAVAAGNLAARLRMACAHLVADASDGIVVGTSNRTERLLGYFTKYGDGAADLHPLGEYDKTAVRALATHLDVPPEIVSRPPTAGFWRGQTDESELGASYATLDTVLGSLVDTSPRGPATAIDEATGVDRETVTRIVDRVERNAHKRSRPPAPSRTVGDATVESDAGGDDDRAVIGGSRRAATTVERAQDLVRSRVDAADAGGVVVDLGAGRESSVAAAIAVEALGADRVRGLHLPCHKAAGLDDPAPESIAEDLGIADDRVTIRPLVTELEAALPSRVTERAGATDLGEFVSRVRTACRYYVANVDDRLVVGTTNRTDTLLGRTTRYGDAAADLRPLGATYASELDAVGRRLGCSFAYADRCDRRRSGAVGSDSTRGLPDGASPELTDAILVRLVDHDLGIERTADAVDADRELVRRCAARHVASDRTRSRPPTTGGRTDGRDAPRYFHELELAFDSSSSDP</sequence>
<feature type="region of interest" description="Disordered" evidence="8">
    <location>
        <begin position="1"/>
        <end position="23"/>
    </location>
</feature>
<dbReference type="GO" id="GO:0005524">
    <property type="term" value="F:ATP binding"/>
    <property type="evidence" value="ECO:0007669"/>
    <property type="project" value="UniProtKB-KW"/>
</dbReference>
<dbReference type="Gene3D" id="3.40.50.620">
    <property type="entry name" value="HUPs"/>
    <property type="match status" value="2"/>
</dbReference>
<keyword evidence="4 6" id="KW-0067">ATP-binding</keyword>
<dbReference type="Pfam" id="PF02540">
    <property type="entry name" value="NAD_synthase"/>
    <property type="match status" value="2"/>
</dbReference>
<feature type="domain" description="NAD/GMP synthase" evidence="9">
    <location>
        <begin position="27"/>
        <end position="272"/>
    </location>
</feature>
<evidence type="ECO:0000256" key="2">
    <source>
        <dbReference type="ARBA" id="ARBA00022598"/>
    </source>
</evidence>
<keyword evidence="11" id="KW-1185">Reference proteome</keyword>
<comment type="catalytic activity">
    <reaction evidence="7">
        <text>deamido-NAD(+) + NH4(+) + ATP = AMP + diphosphate + NAD(+) + H(+)</text>
        <dbReference type="Rhea" id="RHEA:21188"/>
        <dbReference type="ChEBI" id="CHEBI:15378"/>
        <dbReference type="ChEBI" id="CHEBI:28938"/>
        <dbReference type="ChEBI" id="CHEBI:30616"/>
        <dbReference type="ChEBI" id="CHEBI:33019"/>
        <dbReference type="ChEBI" id="CHEBI:57540"/>
        <dbReference type="ChEBI" id="CHEBI:58437"/>
        <dbReference type="ChEBI" id="CHEBI:456215"/>
        <dbReference type="EC" id="6.3.1.5"/>
    </reaction>
</comment>
<evidence type="ECO:0000256" key="7">
    <source>
        <dbReference type="RuleBase" id="RU003812"/>
    </source>
</evidence>
<dbReference type="InterPro" id="IPR022310">
    <property type="entry name" value="NAD/GMP_synthase"/>
</dbReference>
<gene>
    <name evidence="10" type="ORF">ACFFOL_17490</name>
</gene>
<dbReference type="NCBIfam" id="TIGR00552">
    <property type="entry name" value="nadE"/>
    <property type="match status" value="2"/>
</dbReference>
<organism evidence="10 11">
    <name type="scientific">Halobaculum roseum</name>
    <dbReference type="NCBI Taxonomy" id="2175149"/>
    <lineage>
        <taxon>Archaea</taxon>
        <taxon>Methanobacteriati</taxon>
        <taxon>Methanobacteriota</taxon>
        <taxon>Stenosarchaea group</taxon>
        <taxon>Halobacteria</taxon>
        <taxon>Halobacteriales</taxon>
        <taxon>Haloferacaceae</taxon>
        <taxon>Halobaculum</taxon>
    </lineage>
</organism>
<evidence type="ECO:0000256" key="5">
    <source>
        <dbReference type="ARBA" id="ARBA00023027"/>
    </source>
</evidence>
<keyword evidence="5 6" id="KW-0520">NAD</keyword>
<keyword evidence="2 6" id="KW-0436">Ligase</keyword>
<evidence type="ECO:0000256" key="8">
    <source>
        <dbReference type="SAM" id="MobiDB-lite"/>
    </source>
</evidence>
<feature type="region of interest" description="Disordered" evidence="8">
    <location>
        <begin position="545"/>
        <end position="568"/>
    </location>
</feature>
<evidence type="ECO:0000313" key="10">
    <source>
        <dbReference type="EMBL" id="MFB9825964.1"/>
    </source>
</evidence>
<dbReference type="InterPro" id="IPR014729">
    <property type="entry name" value="Rossmann-like_a/b/a_fold"/>
</dbReference>
<proteinExistence type="inferred from homology"/>
<dbReference type="GO" id="GO:0009435">
    <property type="term" value="P:NAD+ biosynthetic process"/>
    <property type="evidence" value="ECO:0007669"/>
    <property type="project" value="UniProtKB-ARBA"/>
</dbReference>
<evidence type="ECO:0000256" key="1">
    <source>
        <dbReference type="ARBA" id="ARBA00004790"/>
    </source>
</evidence>
<evidence type="ECO:0000256" key="3">
    <source>
        <dbReference type="ARBA" id="ARBA00022741"/>
    </source>
</evidence>
<evidence type="ECO:0000313" key="11">
    <source>
        <dbReference type="Proteomes" id="UP001589595"/>
    </source>
</evidence>
<keyword evidence="3 6" id="KW-0547">Nucleotide-binding</keyword>
<dbReference type="PANTHER" id="PTHR23090">
    <property type="entry name" value="NH 3 /GLUTAMINE-DEPENDENT NAD + SYNTHETASE"/>
    <property type="match status" value="1"/>
</dbReference>
<evidence type="ECO:0000256" key="6">
    <source>
        <dbReference type="RuleBase" id="RU003811"/>
    </source>
</evidence>
<name>A0ABD5MQ49_9EURY</name>
<protein>
    <recommendedName>
        <fullName evidence="7">NH(3)-dependent NAD(+) synthetase</fullName>
        <ecNumber evidence="7">6.3.1.5</ecNumber>
    </recommendedName>
</protein>
<dbReference type="RefSeq" id="WP_222923887.1">
    <property type="nucleotide sequence ID" value="NZ_CP082288.1"/>
</dbReference>
<dbReference type="EC" id="6.3.1.5" evidence="7"/>
<dbReference type="AlphaFoldDB" id="A0ABD5MQ49"/>
<dbReference type="PANTHER" id="PTHR23090:SF9">
    <property type="entry name" value="GLUTAMINE-DEPENDENT NAD(+) SYNTHETASE"/>
    <property type="match status" value="1"/>
</dbReference>
<comment type="caution">
    <text evidence="10">The sequence shown here is derived from an EMBL/GenBank/DDBJ whole genome shotgun (WGS) entry which is preliminary data.</text>
</comment>
<feature type="region of interest" description="Disordered" evidence="8">
    <location>
        <begin position="262"/>
        <end position="299"/>
    </location>
</feature>
<reference evidence="10" key="1">
    <citation type="submission" date="2024-09" db="EMBL/GenBank/DDBJ databases">
        <authorList>
            <person name="Sun Q."/>
        </authorList>
    </citation>
    <scope>NUCLEOTIDE SEQUENCE [LARGE SCALE GENOMIC DNA]</scope>
    <source>
        <strain evidence="10">JCM 31273</strain>
    </source>
</reference>
<dbReference type="NCBIfam" id="NF010587">
    <property type="entry name" value="PRK13980.1"/>
    <property type="match status" value="1"/>
</dbReference>
<comment type="similarity">
    <text evidence="6">Belongs to the NAD synthetase family.</text>
</comment>
<dbReference type="CDD" id="cd00553">
    <property type="entry name" value="NAD_synthase"/>
    <property type="match status" value="2"/>
</dbReference>
<accession>A0ABD5MQ49</accession>
<feature type="domain" description="NAD/GMP synthase" evidence="9">
    <location>
        <begin position="307"/>
        <end position="477"/>
    </location>
</feature>
<dbReference type="GeneID" id="67212601"/>
<dbReference type="EMBL" id="JBHMAJ010000011">
    <property type="protein sequence ID" value="MFB9825964.1"/>
    <property type="molecule type" value="Genomic_DNA"/>
</dbReference>
<evidence type="ECO:0000256" key="4">
    <source>
        <dbReference type="ARBA" id="ARBA00022840"/>
    </source>
</evidence>